<keyword evidence="2" id="KW-1185">Reference proteome</keyword>
<organism evidence="1 2">
    <name type="scientific">Trypanosoma rangeli SC58</name>
    <dbReference type="NCBI Taxonomy" id="429131"/>
    <lineage>
        <taxon>Eukaryota</taxon>
        <taxon>Discoba</taxon>
        <taxon>Euglenozoa</taxon>
        <taxon>Kinetoplastea</taxon>
        <taxon>Metakinetoplastina</taxon>
        <taxon>Trypanosomatida</taxon>
        <taxon>Trypanosomatidae</taxon>
        <taxon>Trypanosoma</taxon>
        <taxon>Herpetosoma</taxon>
    </lineage>
</organism>
<evidence type="ECO:0000313" key="2">
    <source>
        <dbReference type="Proteomes" id="UP000031737"/>
    </source>
</evidence>
<dbReference type="VEuPathDB" id="TriTrypDB:TRSC58_07320"/>
<name>A0A061IT44_TRYRA</name>
<accession>A0A061IT44</accession>
<protein>
    <submittedName>
        <fullName evidence="1">Uncharacterized protein</fullName>
    </submittedName>
</protein>
<comment type="caution">
    <text evidence="1">The sequence shown here is derived from an EMBL/GenBank/DDBJ whole genome shotgun (WGS) entry which is preliminary data.</text>
</comment>
<reference evidence="1 2" key="1">
    <citation type="submission" date="2013-07" db="EMBL/GenBank/DDBJ databases">
        <authorList>
            <person name="Stoco P.H."/>
            <person name="Wagner G."/>
            <person name="Gerber A."/>
            <person name="Zaha A."/>
            <person name="Thompson C."/>
            <person name="Bartholomeu D.C."/>
            <person name="Luckemeyer D.D."/>
            <person name="Bahia D."/>
            <person name="Loreto E."/>
            <person name="Prestes E.B."/>
            <person name="Lima F.M."/>
            <person name="Rodrigues-Luiz G."/>
            <person name="Vallejo G.A."/>
            <person name="Filho J.F."/>
            <person name="Monteiro K.M."/>
            <person name="Tyler K.M."/>
            <person name="de Almeida L.G."/>
            <person name="Ortiz M.F."/>
            <person name="Siervo M.A."/>
            <person name="de Moraes M.H."/>
            <person name="Cunha O.L."/>
            <person name="Mendonca-Neto R."/>
            <person name="Silva R."/>
            <person name="Teixeira S.M."/>
            <person name="Murta S.M."/>
            <person name="Sincero T.C."/>
            <person name="Mendes T.A."/>
            <person name="Urmenyi T.P."/>
            <person name="Silva V.G."/>
            <person name="da Rocha W.D."/>
            <person name="Andersson B."/>
            <person name="Romanha A.J."/>
            <person name="Steindel M."/>
            <person name="de Vasconcelos A.T."/>
            <person name="Grisard E.C."/>
        </authorList>
    </citation>
    <scope>NUCLEOTIDE SEQUENCE [LARGE SCALE GENOMIC DNA]</scope>
    <source>
        <strain evidence="1 2">SC58</strain>
    </source>
</reference>
<sequence>MILFLKAFLRVCVRVFSRGHKSRSSPTSFSCLRGSIGHGPAAWKTPTARLPPPLQSVKIRILNKQAREDE</sequence>
<evidence type="ECO:0000313" key="1">
    <source>
        <dbReference type="EMBL" id="ESL05075.1"/>
    </source>
</evidence>
<dbReference type="AlphaFoldDB" id="A0A061IT44"/>
<dbReference type="Proteomes" id="UP000031737">
    <property type="component" value="Unassembled WGS sequence"/>
</dbReference>
<gene>
    <name evidence="1" type="ORF">TRSC58_07320</name>
</gene>
<proteinExistence type="predicted"/>
<dbReference type="EMBL" id="AUPL01007425">
    <property type="protein sequence ID" value="ESL05075.1"/>
    <property type="molecule type" value="Genomic_DNA"/>
</dbReference>